<feature type="non-terminal residue" evidence="2">
    <location>
        <position position="1"/>
    </location>
</feature>
<dbReference type="Proteomes" id="UP000544127">
    <property type="component" value="Unassembled WGS sequence"/>
</dbReference>
<accession>A0A7K6ANR6</accession>
<evidence type="ECO:0000313" key="3">
    <source>
        <dbReference type="Proteomes" id="UP000544127"/>
    </source>
</evidence>
<dbReference type="InterPro" id="IPR026295">
    <property type="entry name" value="CCD81"/>
</dbReference>
<dbReference type="OrthoDB" id="125906at2759"/>
<organism evidence="2 3">
    <name type="scientific">Upupa epops</name>
    <name type="common">Eurasian hoopoe</name>
    <dbReference type="NCBI Taxonomy" id="57439"/>
    <lineage>
        <taxon>Eukaryota</taxon>
        <taxon>Metazoa</taxon>
        <taxon>Chordata</taxon>
        <taxon>Craniata</taxon>
        <taxon>Vertebrata</taxon>
        <taxon>Euteleostomi</taxon>
        <taxon>Archelosauria</taxon>
        <taxon>Archosauria</taxon>
        <taxon>Dinosauria</taxon>
        <taxon>Saurischia</taxon>
        <taxon>Theropoda</taxon>
        <taxon>Coelurosauria</taxon>
        <taxon>Aves</taxon>
        <taxon>Neognathae</taxon>
        <taxon>Neoaves</taxon>
        <taxon>Telluraves</taxon>
        <taxon>Coraciimorphae</taxon>
        <taxon>Bucerotiformes</taxon>
        <taxon>Upupidae</taxon>
        <taxon>Upupa</taxon>
    </lineage>
</organism>
<sequence>GNKMLEPLKYTKVAVAASVSRQKVESGIAGTTSLLSYCLEKGENIALKLKDVGVLVIEGTKVQMWFYRDFLDTLLGKENVKNVVSKVPQLLSHRVPIASLTSSRRIIIFPEFEQALAPRPLPRDSLRA</sequence>
<keyword evidence="3" id="KW-1185">Reference proteome</keyword>
<reference evidence="2 3" key="1">
    <citation type="submission" date="2019-09" db="EMBL/GenBank/DDBJ databases">
        <title>Bird 10,000 Genomes (B10K) Project - Family phase.</title>
        <authorList>
            <person name="Zhang G."/>
        </authorList>
    </citation>
    <scope>NUCLEOTIDE SEQUENCE [LARGE SCALE GENOMIC DNA]</scope>
    <source>
        <strain evidence="2">B10K-DU-012-37</strain>
    </source>
</reference>
<dbReference type="EMBL" id="VZRI01002604">
    <property type="protein sequence ID" value="NWU90606.1"/>
    <property type="molecule type" value="Genomic_DNA"/>
</dbReference>
<dbReference type="PANTHER" id="PTHR14362:SF2">
    <property type="entry name" value="COILED-COIL DOMAIN-CONTAINING PROTEIN 81"/>
    <property type="match status" value="1"/>
</dbReference>
<dbReference type="AlphaFoldDB" id="A0A7K6ANR6"/>
<proteinExistence type="predicted"/>
<feature type="domain" description="CCDC81 HU" evidence="1">
    <location>
        <begin position="6"/>
        <end position="76"/>
    </location>
</feature>
<gene>
    <name evidence="2" type="primary">Ccdc81_0</name>
    <name evidence="2" type="ORF">UPUEPO_R12843</name>
</gene>
<dbReference type="GO" id="GO:0005815">
    <property type="term" value="C:microtubule organizing center"/>
    <property type="evidence" value="ECO:0007669"/>
    <property type="project" value="TreeGrafter"/>
</dbReference>
<evidence type="ECO:0000313" key="2">
    <source>
        <dbReference type="EMBL" id="NWU90606.1"/>
    </source>
</evidence>
<dbReference type="Pfam" id="PF18289">
    <property type="entry name" value="HU-CCDC81_euk_2"/>
    <property type="match status" value="1"/>
</dbReference>
<protein>
    <submittedName>
        <fullName evidence="2">CCD81 protein</fullName>
    </submittedName>
</protein>
<evidence type="ECO:0000259" key="1">
    <source>
        <dbReference type="Pfam" id="PF18289"/>
    </source>
</evidence>
<dbReference type="PANTHER" id="PTHR14362">
    <property type="entry name" value="COILED-COIL DOMAIN-CONTAINING PROTEIN 81"/>
    <property type="match status" value="1"/>
</dbReference>
<name>A0A7K6ANR6_UPUEP</name>
<comment type="caution">
    <text evidence="2">The sequence shown here is derived from an EMBL/GenBank/DDBJ whole genome shotgun (WGS) entry which is preliminary data.</text>
</comment>
<feature type="non-terminal residue" evidence="2">
    <location>
        <position position="128"/>
    </location>
</feature>
<dbReference type="InterPro" id="IPR040673">
    <property type="entry name" value="CCDC81_HU_dom_2"/>
</dbReference>